<dbReference type="Proteomes" id="UP000823941">
    <property type="component" value="Chromosome 24"/>
</dbReference>
<organism evidence="2 3">
    <name type="scientific">Plutella xylostella</name>
    <name type="common">Diamondback moth</name>
    <name type="synonym">Plutella maculipennis</name>
    <dbReference type="NCBI Taxonomy" id="51655"/>
    <lineage>
        <taxon>Eukaryota</taxon>
        <taxon>Metazoa</taxon>
        <taxon>Ecdysozoa</taxon>
        <taxon>Arthropoda</taxon>
        <taxon>Hexapoda</taxon>
        <taxon>Insecta</taxon>
        <taxon>Pterygota</taxon>
        <taxon>Neoptera</taxon>
        <taxon>Endopterygota</taxon>
        <taxon>Lepidoptera</taxon>
        <taxon>Glossata</taxon>
        <taxon>Ditrysia</taxon>
        <taxon>Yponomeutoidea</taxon>
        <taxon>Plutellidae</taxon>
        <taxon>Plutella</taxon>
    </lineage>
</organism>
<comment type="caution">
    <text evidence="2">The sequence shown here is derived from an EMBL/GenBank/DDBJ whole genome shotgun (WGS) entry which is preliminary data.</text>
</comment>
<gene>
    <name evidence="2" type="ORF">JYU34_018189</name>
</gene>
<dbReference type="EMBL" id="JAHIBW010000024">
    <property type="protein sequence ID" value="KAG7298550.1"/>
    <property type="molecule type" value="Genomic_DNA"/>
</dbReference>
<proteinExistence type="predicted"/>
<sequence>MTHCTAEIGNTTVPSKELGENVKSYPLFLSNSASSPGKAPSSFQMAPGGERKPSLASWTPEEQADTTPDDLQRRLDHLRGFL</sequence>
<evidence type="ECO:0000313" key="2">
    <source>
        <dbReference type="EMBL" id="KAG7298550.1"/>
    </source>
</evidence>
<protein>
    <submittedName>
        <fullName evidence="2">Uncharacterized protein</fullName>
    </submittedName>
</protein>
<feature type="region of interest" description="Disordered" evidence="1">
    <location>
        <begin position="31"/>
        <end position="82"/>
    </location>
</feature>
<name>A0ABQ7Q061_PLUXY</name>
<evidence type="ECO:0000256" key="1">
    <source>
        <dbReference type="SAM" id="MobiDB-lite"/>
    </source>
</evidence>
<accession>A0ABQ7Q061</accession>
<feature type="compositionally biased region" description="Basic and acidic residues" evidence="1">
    <location>
        <begin position="70"/>
        <end position="82"/>
    </location>
</feature>
<reference evidence="2 3" key="1">
    <citation type="submission" date="2021-06" db="EMBL/GenBank/DDBJ databases">
        <title>A haploid diamondback moth (Plutella xylostella L.) genome assembly resolves 31 chromosomes and identifies a diamide resistance mutation.</title>
        <authorList>
            <person name="Ward C.M."/>
            <person name="Perry K.D."/>
            <person name="Baker G."/>
            <person name="Powis K."/>
            <person name="Heckel D.G."/>
            <person name="Baxter S.W."/>
        </authorList>
    </citation>
    <scope>NUCLEOTIDE SEQUENCE [LARGE SCALE GENOMIC DNA]</scope>
    <source>
        <strain evidence="2 3">LV</strain>
        <tissue evidence="2">Single pupa</tissue>
    </source>
</reference>
<evidence type="ECO:0000313" key="3">
    <source>
        <dbReference type="Proteomes" id="UP000823941"/>
    </source>
</evidence>
<keyword evidence="3" id="KW-1185">Reference proteome</keyword>